<keyword evidence="6" id="KW-0690">Ribosome biogenesis</keyword>
<comment type="subunit">
    <text evidence="4">Component of the 66S pre-ribosomal particle.</text>
</comment>
<evidence type="ECO:0000256" key="1">
    <source>
        <dbReference type="ARBA" id="ARBA00001977"/>
    </source>
</evidence>
<dbReference type="GO" id="GO:0042273">
    <property type="term" value="P:ribosomal large subunit biogenesis"/>
    <property type="evidence" value="ECO:0007669"/>
    <property type="project" value="InterPro"/>
</dbReference>
<dbReference type="GeneID" id="36562443"/>
<evidence type="ECO:0000256" key="10">
    <source>
        <dbReference type="SAM" id="MobiDB-lite"/>
    </source>
</evidence>
<evidence type="ECO:0000256" key="8">
    <source>
        <dbReference type="ARBA" id="ARBA00023054"/>
    </source>
</evidence>
<evidence type="ECO:0000313" key="11">
    <source>
        <dbReference type="EMBL" id="PLB49476.1"/>
    </source>
</evidence>
<dbReference type="GO" id="GO:0030687">
    <property type="term" value="C:preribosome, large subunit precursor"/>
    <property type="evidence" value="ECO:0007669"/>
    <property type="project" value="TreeGrafter"/>
</dbReference>
<evidence type="ECO:0000256" key="9">
    <source>
        <dbReference type="ARBA" id="ARBA00023242"/>
    </source>
</evidence>
<feature type="region of interest" description="Disordered" evidence="10">
    <location>
        <begin position="129"/>
        <end position="192"/>
    </location>
</feature>
<evidence type="ECO:0000256" key="7">
    <source>
        <dbReference type="ARBA" id="ARBA00022816"/>
    </source>
</evidence>
<evidence type="ECO:0008006" key="13">
    <source>
        <dbReference type="Google" id="ProtNLM"/>
    </source>
</evidence>
<comment type="caution">
    <text evidence="11">The sequence shown here is derived from an EMBL/GenBank/DDBJ whole genome shotgun (WGS) entry which is preliminary data.</text>
</comment>
<dbReference type="PANTHER" id="PTHR28028:SF1">
    <property type="entry name" value="60S RIBOSOMAL SUBUNIT ASSEMBLY_EXPORT PROTEIN LOC1"/>
    <property type="match status" value="1"/>
</dbReference>
<keyword evidence="8" id="KW-0175">Coiled coil</keyword>
<feature type="compositionally biased region" description="Basic and acidic residues" evidence="10">
    <location>
        <begin position="39"/>
        <end position="49"/>
    </location>
</feature>
<dbReference type="GO" id="GO:0003729">
    <property type="term" value="F:mRNA binding"/>
    <property type="evidence" value="ECO:0007669"/>
    <property type="project" value="InterPro"/>
</dbReference>
<accession>A0A2I2G9B4</accession>
<dbReference type="OrthoDB" id="1743802at2759"/>
<sequence>MAPTKPSAKGKSSSGGDSKTSKPLSSGTKISKKNVKRPPPKEVKSKARTEPSLLKKTKKKQYSEAELDLPKLNTITPVGVVKPKGKKKGKTFVDDQEGMATILAMVNAEKEGQIESKLMKARQLEEIREARKKEAEARQAQKKSKLEDAKQSIRQNRKRKGDSDPKPKAAPKADDSASKSKPKGKKKSVSFA</sequence>
<evidence type="ECO:0000256" key="4">
    <source>
        <dbReference type="ARBA" id="ARBA00011339"/>
    </source>
</evidence>
<feature type="compositionally biased region" description="Low complexity" evidence="10">
    <location>
        <begin position="1"/>
        <end position="23"/>
    </location>
</feature>
<feature type="compositionally biased region" description="Basic and acidic residues" evidence="10">
    <location>
        <begin position="161"/>
        <end position="178"/>
    </location>
</feature>
<dbReference type="EMBL" id="MSFO01000004">
    <property type="protein sequence ID" value="PLB49476.1"/>
    <property type="molecule type" value="Genomic_DNA"/>
</dbReference>
<keyword evidence="7" id="KW-0509">mRNA transport</keyword>
<evidence type="ECO:0000256" key="3">
    <source>
        <dbReference type="ARBA" id="ARBA00008132"/>
    </source>
</evidence>
<feature type="region of interest" description="Disordered" evidence="10">
    <location>
        <begin position="1"/>
        <end position="72"/>
    </location>
</feature>
<dbReference type="GO" id="GO:0005730">
    <property type="term" value="C:nucleolus"/>
    <property type="evidence" value="ECO:0007669"/>
    <property type="project" value="UniProtKB-SubCell"/>
</dbReference>
<keyword evidence="12" id="KW-1185">Reference proteome</keyword>
<evidence type="ECO:0000256" key="2">
    <source>
        <dbReference type="ARBA" id="ARBA00004604"/>
    </source>
</evidence>
<dbReference type="AlphaFoldDB" id="A0A2I2G9B4"/>
<keyword evidence="9" id="KW-0539">Nucleus</keyword>
<feature type="compositionally biased region" description="Basic and acidic residues" evidence="10">
    <location>
        <begin position="129"/>
        <end position="151"/>
    </location>
</feature>
<dbReference type="GO" id="GO:0051028">
    <property type="term" value="P:mRNA transport"/>
    <property type="evidence" value="ECO:0007669"/>
    <property type="project" value="UniProtKB-KW"/>
</dbReference>
<proteinExistence type="inferred from homology"/>
<keyword evidence="5" id="KW-0813">Transport</keyword>
<comment type="similarity">
    <text evidence="3">Belongs to the LOC1 family.</text>
</comment>
<comment type="function">
    <text evidence="1">Required for efficient assembly and nuclear export of the 60S ribosomal subunit.</text>
</comment>
<evidence type="ECO:0000313" key="12">
    <source>
        <dbReference type="Proteomes" id="UP000234275"/>
    </source>
</evidence>
<evidence type="ECO:0000256" key="6">
    <source>
        <dbReference type="ARBA" id="ARBA00022517"/>
    </source>
</evidence>
<feature type="compositionally biased region" description="Basic residues" evidence="10">
    <location>
        <begin position="180"/>
        <end position="192"/>
    </location>
</feature>
<dbReference type="STRING" id="1392250.A0A2I2G9B4"/>
<protein>
    <recommendedName>
        <fullName evidence="13">60S ribosomal subunit assembly/export protein loc1</fullName>
    </recommendedName>
</protein>
<organism evidence="11 12">
    <name type="scientific">Aspergillus steynii IBT 23096</name>
    <dbReference type="NCBI Taxonomy" id="1392250"/>
    <lineage>
        <taxon>Eukaryota</taxon>
        <taxon>Fungi</taxon>
        <taxon>Dikarya</taxon>
        <taxon>Ascomycota</taxon>
        <taxon>Pezizomycotina</taxon>
        <taxon>Eurotiomycetes</taxon>
        <taxon>Eurotiomycetidae</taxon>
        <taxon>Eurotiales</taxon>
        <taxon>Aspergillaceae</taxon>
        <taxon>Aspergillus</taxon>
        <taxon>Aspergillus subgen. Circumdati</taxon>
    </lineage>
</organism>
<dbReference type="RefSeq" id="XP_024704778.1">
    <property type="nucleotide sequence ID" value="XM_024854737.1"/>
</dbReference>
<dbReference type="PANTHER" id="PTHR28028">
    <property type="entry name" value="60S RIBOSOMAL SUBUNIT ASSEMBLY/EXPORT PROTEIN LOC1"/>
    <property type="match status" value="1"/>
</dbReference>
<name>A0A2I2G9B4_9EURO</name>
<dbReference type="InterPro" id="IPR037650">
    <property type="entry name" value="Loc1"/>
</dbReference>
<dbReference type="VEuPathDB" id="FungiDB:P170DRAFT_510017"/>
<evidence type="ECO:0000256" key="5">
    <source>
        <dbReference type="ARBA" id="ARBA00022448"/>
    </source>
</evidence>
<dbReference type="GO" id="GO:0008298">
    <property type="term" value="P:intracellular mRNA localization"/>
    <property type="evidence" value="ECO:0007669"/>
    <property type="project" value="TreeGrafter"/>
</dbReference>
<reference evidence="11 12" key="1">
    <citation type="submission" date="2016-12" db="EMBL/GenBank/DDBJ databases">
        <title>The genomes of Aspergillus section Nigri reveals drivers in fungal speciation.</title>
        <authorList>
            <consortium name="DOE Joint Genome Institute"/>
            <person name="Vesth T.C."/>
            <person name="Nybo J."/>
            <person name="Theobald S."/>
            <person name="Brandl J."/>
            <person name="Frisvad J.C."/>
            <person name="Nielsen K.F."/>
            <person name="Lyhne E.K."/>
            <person name="Kogle M.E."/>
            <person name="Kuo A."/>
            <person name="Riley R."/>
            <person name="Clum A."/>
            <person name="Nolan M."/>
            <person name="Lipzen A."/>
            <person name="Salamov A."/>
            <person name="Henrissat B."/>
            <person name="Wiebenga A."/>
            <person name="De Vries R.P."/>
            <person name="Grigoriev I.V."/>
            <person name="Mortensen U.H."/>
            <person name="Andersen M.R."/>
            <person name="Baker S.E."/>
        </authorList>
    </citation>
    <scope>NUCLEOTIDE SEQUENCE [LARGE SCALE GENOMIC DNA]</scope>
    <source>
        <strain evidence="11 12">IBT 23096</strain>
    </source>
</reference>
<dbReference type="Proteomes" id="UP000234275">
    <property type="component" value="Unassembled WGS sequence"/>
</dbReference>
<gene>
    <name evidence="11" type="ORF">P170DRAFT_510017</name>
</gene>
<comment type="subcellular location">
    <subcellularLocation>
        <location evidence="2">Nucleus</location>
        <location evidence="2">Nucleolus</location>
    </subcellularLocation>
</comment>